<name>A0A542YL84_9MICO</name>
<comment type="caution">
    <text evidence="3">The sequence shown here is derived from an EMBL/GenBank/DDBJ whole genome shotgun (WGS) entry which is preliminary data.</text>
</comment>
<evidence type="ECO:0000259" key="2">
    <source>
        <dbReference type="Pfam" id="PF01261"/>
    </source>
</evidence>
<feature type="domain" description="Xylose isomerase-like TIM barrel" evidence="2">
    <location>
        <begin position="39"/>
        <end position="228"/>
    </location>
</feature>
<dbReference type="InterPro" id="IPR050312">
    <property type="entry name" value="IolE/XylAMocC-like"/>
</dbReference>
<dbReference type="Pfam" id="PF01261">
    <property type="entry name" value="AP_endonuc_2"/>
    <property type="match status" value="1"/>
</dbReference>
<protein>
    <submittedName>
        <fullName evidence="3">Sugar phosphate isomerase/epimerase</fullName>
    </submittedName>
</protein>
<evidence type="ECO:0000256" key="1">
    <source>
        <dbReference type="ARBA" id="ARBA00023277"/>
    </source>
</evidence>
<dbReference type="PANTHER" id="PTHR12110">
    <property type="entry name" value="HYDROXYPYRUVATE ISOMERASE"/>
    <property type="match status" value="1"/>
</dbReference>
<evidence type="ECO:0000313" key="4">
    <source>
        <dbReference type="Proteomes" id="UP000317998"/>
    </source>
</evidence>
<gene>
    <name evidence="3" type="ORF">FB562_1949</name>
</gene>
<keyword evidence="1" id="KW-0119">Carbohydrate metabolism</keyword>
<evidence type="ECO:0000313" key="3">
    <source>
        <dbReference type="EMBL" id="TQL48843.1"/>
    </source>
</evidence>
<sequence>MTSDDRKQAYSPTMEHPSLSVQLYTLREAVQEDLGGTLARLSRIGFEQVEPYGFPDLEGLGESLTSAGLVAPTGHAHYLGEDDTELHRVFASAKALNIGLAIDPYVVAERWVSEADIRETAEQLNAAAAVAAEYGVEVGYHNHAHELETQIDGRTAFEFFADLLNPEVRLEVDTYWVTVGGHDPIEILARLGDRVAAIHVKDGPATKETKDQVAVGQGSLPVRDILAAAPQALRVIELDDSRGDRFAAVADSYAWLVNEGLV</sequence>
<dbReference type="EMBL" id="VFOM01000001">
    <property type="protein sequence ID" value="TQL48843.1"/>
    <property type="molecule type" value="Genomic_DNA"/>
</dbReference>
<proteinExistence type="predicted"/>
<keyword evidence="4" id="KW-1185">Reference proteome</keyword>
<dbReference type="Proteomes" id="UP000317998">
    <property type="component" value="Unassembled WGS sequence"/>
</dbReference>
<dbReference type="GO" id="GO:0016853">
    <property type="term" value="F:isomerase activity"/>
    <property type="evidence" value="ECO:0007669"/>
    <property type="project" value="UniProtKB-KW"/>
</dbReference>
<accession>A0A542YL84</accession>
<organism evidence="3 4">
    <name type="scientific">Homoserinimonas aerilata</name>
    <dbReference type="NCBI Taxonomy" id="1162970"/>
    <lineage>
        <taxon>Bacteria</taxon>
        <taxon>Bacillati</taxon>
        <taxon>Actinomycetota</taxon>
        <taxon>Actinomycetes</taxon>
        <taxon>Micrococcales</taxon>
        <taxon>Microbacteriaceae</taxon>
        <taxon>Homoserinimonas</taxon>
    </lineage>
</organism>
<dbReference type="AlphaFoldDB" id="A0A542YL84"/>
<dbReference type="InterPro" id="IPR013022">
    <property type="entry name" value="Xyl_isomerase-like_TIM-brl"/>
</dbReference>
<dbReference type="SUPFAM" id="SSF51658">
    <property type="entry name" value="Xylose isomerase-like"/>
    <property type="match status" value="1"/>
</dbReference>
<keyword evidence="3" id="KW-0413">Isomerase</keyword>
<reference evidence="3 4" key="1">
    <citation type="submission" date="2019-06" db="EMBL/GenBank/DDBJ databases">
        <title>Sequencing the genomes of 1000 actinobacteria strains.</title>
        <authorList>
            <person name="Klenk H.-P."/>
        </authorList>
    </citation>
    <scope>NUCLEOTIDE SEQUENCE [LARGE SCALE GENOMIC DNA]</scope>
    <source>
        <strain evidence="3 4">DSM 26477</strain>
    </source>
</reference>
<dbReference type="Gene3D" id="3.20.20.150">
    <property type="entry name" value="Divalent-metal-dependent TIM barrel enzymes"/>
    <property type="match status" value="1"/>
</dbReference>
<dbReference type="InterPro" id="IPR036237">
    <property type="entry name" value="Xyl_isomerase-like_sf"/>
</dbReference>
<dbReference type="PANTHER" id="PTHR12110:SF41">
    <property type="entry name" value="INOSOSE DEHYDRATASE"/>
    <property type="match status" value="1"/>
</dbReference>